<keyword evidence="1" id="KW-0812">Transmembrane</keyword>
<protein>
    <submittedName>
        <fullName evidence="2">Uncharacterized protein</fullName>
    </submittedName>
</protein>
<dbReference type="RefSeq" id="WP_027461678.1">
    <property type="nucleotide sequence ID" value="NZ_CP021081.1"/>
</dbReference>
<evidence type="ECO:0000256" key="1">
    <source>
        <dbReference type="SAM" id="Phobius"/>
    </source>
</evidence>
<gene>
    <name evidence="2" type="ORF">DFI_07850</name>
</gene>
<dbReference type="STRING" id="317577.GCA_000419625_02346"/>
<keyword evidence="3" id="KW-1185">Reference proteome</keyword>
<dbReference type="KEGG" id="dfc:DFI_07850"/>
<evidence type="ECO:0000313" key="3">
    <source>
        <dbReference type="Proteomes" id="UP000259030"/>
    </source>
</evidence>
<organism evidence="2 3">
    <name type="scientific">Deinococcus ficus</name>
    <dbReference type="NCBI Taxonomy" id="317577"/>
    <lineage>
        <taxon>Bacteria</taxon>
        <taxon>Thermotogati</taxon>
        <taxon>Deinococcota</taxon>
        <taxon>Deinococci</taxon>
        <taxon>Deinococcales</taxon>
        <taxon>Deinococcaceae</taxon>
        <taxon>Deinococcus</taxon>
    </lineage>
</organism>
<sequence>MDEIMIKPALHSAVGGLTLLTALIATALNWTALRKGSPGQGASHASLILLQLLLLAQAAVGIKLLDQGMGVIQKYVHYLGGLGALALLLLPAWLPARLRRPALPAWTATASLLFIVMTFFIGQLYVRGLQNG</sequence>
<name>A0A221SWC8_9DEIO</name>
<dbReference type="Proteomes" id="UP000259030">
    <property type="component" value="Chromosome"/>
</dbReference>
<accession>A0A221SWC8</accession>
<feature type="transmembrane region" description="Helical" evidence="1">
    <location>
        <begin position="12"/>
        <end position="33"/>
    </location>
</feature>
<feature type="transmembrane region" description="Helical" evidence="1">
    <location>
        <begin position="106"/>
        <end position="126"/>
    </location>
</feature>
<feature type="transmembrane region" description="Helical" evidence="1">
    <location>
        <begin position="45"/>
        <end position="64"/>
    </location>
</feature>
<evidence type="ECO:0000313" key="2">
    <source>
        <dbReference type="EMBL" id="ASN80921.1"/>
    </source>
</evidence>
<keyword evidence="1" id="KW-0472">Membrane</keyword>
<dbReference type="EMBL" id="CP021081">
    <property type="protein sequence ID" value="ASN80921.1"/>
    <property type="molecule type" value="Genomic_DNA"/>
</dbReference>
<reference evidence="2 3" key="1">
    <citation type="submission" date="2017-05" db="EMBL/GenBank/DDBJ databases">
        <title>The complete genome sequence of Deinococcus ficus isolated from the rhizosphere of the Ficus religiosa L. in Taiwan.</title>
        <authorList>
            <person name="Wu K.-M."/>
            <person name="Liao T.-L."/>
            <person name="Liu Y.-M."/>
            <person name="Young C.-C."/>
            <person name="Tsai S.-F."/>
        </authorList>
    </citation>
    <scope>NUCLEOTIDE SEQUENCE [LARGE SCALE GENOMIC DNA]</scope>
    <source>
        <strain evidence="2 3">CC-FR2-10</strain>
    </source>
</reference>
<feature type="transmembrane region" description="Helical" evidence="1">
    <location>
        <begin position="76"/>
        <end position="94"/>
    </location>
</feature>
<dbReference type="AlphaFoldDB" id="A0A221SWC8"/>
<proteinExistence type="predicted"/>
<keyword evidence="1" id="KW-1133">Transmembrane helix</keyword>